<dbReference type="AlphaFoldDB" id="A0A318I398"/>
<comment type="caution">
    <text evidence="1">The sequence shown here is derived from an EMBL/GenBank/DDBJ whole genome shotgun (WGS) entry which is preliminary data.</text>
</comment>
<reference evidence="2" key="1">
    <citation type="submission" date="2018-05" db="EMBL/GenBank/DDBJ databases">
        <authorList>
            <person name="Deangelis K."/>
            <person name="Huntemann M."/>
            <person name="Clum A."/>
            <person name="Pillay M."/>
            <person name="Palaniappan K."/>
            <person name="Varghese N."/>
            <person name="Mikhailova N."/>
            <person name="Stamatis D."/>
            <person name="Reddy T."/>
            <person name="Daum C."/>
            <person name="Shapiro N."/>
            <person name="Ivanova N."/>
            <person name="Kyrpides N."/>
            <person name="Woyke T."/>
        </authorList>
    </citation>
    <scope>NUCLEOTIDE SEQUENCE [LARGE SCALE GENOMIC DNA]</scope>
    <source>
        <strain evidence="2">GAS496</strain>
    </source>
</reference>
<evidence type="ECO:0000313" key="1">
    <source>
        <dbReference type="EMBL" id="PXX13151.1"/>
    </source>
</evidence>
<gene>
    <name evidence="1" type="ORF">C8E89_101300</name>
</gene>
<dbReference type="EMBL" id="QJJU01000001">
    <property type="protein sequence ID" value="PXX13151.1"/>
    <property type="molecule type" value="Genomic_DNA"/>
</dbReference>
<proteinExistence type="predicted"/>
<keyword evidence="2" id="KW-1185">Reference proteome</keyword>
<name>A0A318I398_9MYCO</name>
<organism evidence="1 2">
    <name type="scientific">Mycolicibacterium moriokaense</name>
    <dbReference type="NCBI Taxonomy" id="39691"/>
    <lineage>
        <taxon>Bacteria</taxon>
        <taxon>Bacillati</taxon>
        <taxon>Actinomycetota</taxon>
        <taxon>Actinomycetes</taxon>
        <taxon>Mycobacteriales</taxon>
        <taxon>Mycobacteriaceae</taxon>
        <taxon>Mycolicibacterium</taxon>
    </lineage>
</organism>
<accession>A0A318I398</accession>
<sequence>MVIHSLPQQAHRFTGSRGVSADEGLWMNLWKLWIARNC</sequence>
<protein>
    <submittedName>
        <fullName evidence="1">Uncharacterized protein</fullName>
    </submittedName>
</protein>
<reference evidence="1 2" key="2">
    <citation type="submission" date="2018-06" db="EMBL/GenBank/DDBJ databases">
        <title>Sequencing of bacterial isolates from soil warming experiment in Harvard Forest, Massachusetts, USA.</title>
        <authorList>
            <person name="Deangelis K.PhD."/>
        </authorList>
    </citation>
    <scope>NUCLEOTIDE SEQUENCE [LARGE SCALE GENOMIC DNA]</scope>
    <source>
        <strain evidence="1 2">GAS496</strain>
    </source>
</reference>
<dbReference type="Proteomes" id="UP000247781">
    <property type="component" value="Unassembled WGS sequence"/>
</dbReference>
<evidence type="ECO:0000313" key="2">
    <source>
        <dbReference type="Proteomes" id="UP000247781"/>
    </source>
</evidence>